<proteinExistence type="predicted"/>
<dbReference type="PANTHER" id="PTHR43245:SF13">
    <property type="entry name" value="UDP-D-APIOSE_UDP-D-XYLOSE SYNTHASE 2"/>
    <property type="match status" value="1"/>
</dbReference>
<evidence type="ECO:0000313" key="3">
    <source>
        <dbReference type="Proteomes" id="UP001205337"/>
    </source>
</evidence>
<comment type="caution">
    <text evidence="2">The sequence shown here is derived from an EMBL/GenBank/DDBJ whole genome shotgun (WGS) entry which is preliminary data.</text>
</comment>
<dbReference type="CDD" id="cd08946">
    <property type="entry name" value="SDR_e"/>
    <property type="match status" value="1"/>
</dbReference>
<dbReference type="RefSeq" id="WP_258798529.1">
    <property type="nucleotide sequence ID" value="NZ_JANTHX010000007.1"/>
</dbReference>
<sequence>MTVPVLVTGGDGVLGRPIVAALRAAGREVASASRASREHPLDIRREAEVRALVERLRPGVVVHLAALLPGASDDLDEVNVEGTRRVADAAASVGARLVFASSAAVYASVRESPAREDEAVAPTTPYGRSKVRAEEVLDAFGDAVTALSLRIFNVSGPELPGSLPQRLVRSTEAEPVRLRGLDDFVRDYVTPADVARAVVAAVDAAVAPGHTRVNVGSGAATSNRALVDLVARIARVHVVDETGPRDRVWADTARARAVLGVVPTPIQDWSADAFLG</sequence>
<gene>
    <name evidence="2" type="ORF">NUH29_07960</name>
</gene>
<keyword evidence="3" id="KW-1185">Reference proteome</keyword>
<dbReference type="Gene3D" id="3.40.50.720">
    <property type="entry name" value="NAD(P)-binding Rossmann-like Domain"/>
    <property type="match status" value="1"/>
</dbReference>
<evidence type="ECO:0000259" key="1">
    <source>
        <dbReference type="Pfam" id="PF01370"/>
    </source>
</evidence>
<dbReference type="InterPro" id="IPR050177">
    <property type="entry name" value="Lipid_A_modif_metabolic_enz"/>
</dbReference>
<name>A0ABT1ZFK2_9MICO</name>
<accession>A0ABT1ZFK2</accession>
<organism evidence="2 3">
    <name type="scientific">Protaetiibacter mangrovi</name>
    <dbReference type="NCBI Taxonomy" id="2970926"/>
    <lineage>
        <taxon>Bacteria</taxon>
        <taxon>Bacillati</taxon>
        <taxon>Actinomycetota</taxon>
        <taxon>Actinomycetes</taxon>
        <taxon>Micrococcales</taxon>
        <taxon>Microbacteriaceae</taxon>
        <taxon>Protaetiibacter</taxon>
    </lineage>
</organism>
<feature type="domain" description="NAD-dependent epimerase/dehydratase" evidence="1">
    <location>
        <begin position="5"/>
        <end position="216"/>
    </location>
</feature>
<dbReference type="EMBL" id="JANTHX010000007">
    <property type="protein sequence ID" value="MCS0499483.1"/>
    <property type="molecule type" value="Genomic_DNA"/>
</dbReference>
<dbReference type="PANTHER" id="PTHR43245">
    <property type="entry name" value="BIFUNCTIONAL POLYMYXIN RESISTANCE PROTEIN ARNA"/>
    <property type="match status" value="1"/>
</dbReference>
<dbReference type="InterPro" id="IPR036291">
    <property type="entry name" value="NAD(P)-bd_dom_sf"/>
</dbReference>
<evidence type="ECO:0000313" key="2">
    <source>
        <dbReference type="EMBL" id="MCS0499483.1"/>
    </source>
</evidence>
<dbReference type="SUPFAM" id="SSF51735">
    <property type="entry name" value="NAD(P)-binding Rossmann-fold domains"/>
    <property type="match status" value="1"/>
</dbReference>
<dbReference type="Pfam" id="PF01370">
    <property type="entry name" value="Epimerase"/>
    <property type="match status" value="1"/>
</dbReference>
<dbReference type="Proteomes" id="UP001205337">
    <property type="component" value="Unassembled WGS sequence"/>
</dbReference>
<dbReference type="InterPro" id="IPR001509">
    <property type="entry name" value="Epimerase_deHydtase"/>
</dbReference>
<protein>
    <submittedName>
        <fullName evidence="2">NAD(P)-dependent oxidoreductase</fullName>
    </submittedName>
</protein>
<reference evidence="2 3" key="1">
    <citation type="submission" date="2022-08" db="EMBL/GenBank/DDBJ databases">
        <authorList>
            <person name="Li F."/>
        </authorList>
    </citation>
    <scope>NUCLEOTIDE SEQUENCE [LARGE SCALE GENOMIC DNA]</scope>
    <source>
        <strain evidence="2 3">10F1B-8-1</strain>
    </source>
</reference>